<organism evidence="1 2">
    <name type="scientific">Clathrus columnatus</name>
    <dbReference type="NCBI Taxonomy" id="1419009"/>
    <lineage>
        <taxon>Eukaryota</taxon>
        <taxon>Fungi</taxon>
        <taxon>Dikarya</taxon>
        <taxon>Basidiomycota</taxon>
        <taxon>Agaricomycotina</taxon>
        <taxon>Agaricomycetes</taxon>
        <taxon>Phallomycetidae</taxon>
        <taxon>Phallales</taxon>
        <taxon>Clathraceae</taxon>
        <taxon>Clathrus</taxon>
    </lineage>
</organism>
<dbReference type="Proteomes" id="UP001050691">
    <property type="component" value="Unassembled WGS sequence"/>
</dbReference>
<proteinExistence type="predicted"/>
<evidence type="ECO:0000313" key="2">
    <source>
        <dbReference type="Proteomes" id="UP001050691"/>
    </source>
</evidence>
<gene>
    <name evidence="1" type="ORF">Clacol_008659</name>
</gene>
<dbReference type="EMBL" id="BPWL01000009">
    <property type="protein sequence ID" value="GJJ14395.1"/>
    <property type="molecule type" value="Genomic_DNA"/>
</dbReference>
<keyword evidence="2" id="KW-1185">Reference proteome</keyword>
<dbReference type="AlphaFoldDB" id="A0AAV5AR91"/>
<accession>A0AAV5AR91</accession>
<name>A0AAV5AR91_9AGAM</name>
<reference evidence="1" key="1">
    <citation type="submission" date="2021-10" db="EMBL/GenBank/DDBJ databases">
        <title>De novo Genome Assembly of Clathrus columnatus (Basidiomycota, Fungi) Using Illumina and Nanopore Sequence Data.</title>
        <authorList>
            <person name="Ogiso-Tanaka E."/>
            <person name="Itagaki H."/>
            <person name="Hosoya T."/>
            <person name="Hosaka K."/>
        </authorList>
    </citation>
    <scope>NUCLEOTIDE SEQUENCE</scope>
    <source>
        <strain evidence="1">MO-923</strain>
    </source>
</reference>
<sequence>MPMILSKNVPTFKFVLKDFAGAMGGARELLIVDQITPYACSVPNDEGHNIPGPPPPSVPDVLFPSLGKTNSAIYLGNLQMFTLQYGQKERTIGNHIDVTHADNAGWKIVRLYHPSASILAHKSPEGIKVWNPNGVVLADPLIFIV</sequence>
<comment type="caution">
    <text evidence="1">The sequence shown here is derived from an EMBL/GenBank/DDBJ whole genome shotgun (WGS) entry which is preliminary data.</text>
</comment>
<protein>
    <submittedName>
        <fullName evidence="1">Uncharacterized protein</fullName>
    </submittedName>
</protein>
<evidence type="ECO:0000313" key="1">
    <source>
        <dbReference type="EMBL" id="GJJ14395.1"/>
    </source>
</evidence>